<gene>
    <name evidence="3" type="ORF">GPM918_LOCUS19302</name>
    <name evidence="4" type="ORF">SRO942_LOCUS19298</name>
</gene>
<dbReference type="PANTHER" id="PTHR37984:SF5">
    <property type="entry name" value="PROTEIN NYNRIN-LIKE"/>
    <property type="match status" value="1"/>
</dbReference>
<dbReference type="Pfam" id="PF17921">
    <property type="entry name" value="Integrase_H2C2"/>
    <property type="match status" value="1"/>
</dbReference>
<dbReference type="PANTHER" id="PTHR37984">
    <property type="entry name" value="PROTEIN CBG26694"/>
    <property type="match status" value="1"/>
</dbReference>
<proteinExistence type="predicted"/>
<dbReference type="SUPFAM" id="SSF53098">
    <property type="entry name" value="Ribonuclease H-like"/>
    <property type="match status" value="1"/>
</dbReference>
<dbReference type="InterPro" id="IPR012337">
    <property type="entry name" value="RNaseH-like_sf"/>
</dbReference>
<dbReference type="Proteomes" id="UP000663829">
    <property type="component" value="Unassembled WGS sequence"/>
</dbReference>
<dbReference type="InterPro" id="IPR041588">
    <property type="entry name" value="Integrase_H2C2"/>
</dbReference>
<dbReference type="EMBL" id="CAJOBC010005812">
    <property type="protein sequence ID" value="CAF3876738.1"/>
    <property type="molecule type" value="Genomic_DNA"/>
</dbReference>
<dbReference type="OrthoDB" id="10041064at2759"/>
<feature type="region of interest" description="Disordered" evidence="1">
    <location>
        <begin position="374"/>
        <end position="395"/>
    </location>
</feature>
<evidence type="ECO:0000313" key="5">
    <source>
        <dbReference type="Proteomes" id="UP000663829"/>
    </source>
</evidence>
<accession>A0A814PZK3</accession>
<dbReference type="GO" id="GO:0015074">
    <property type="term" value="P:DNA integration"/>
    <property type="evidence" value="ECO:0007669"/>
    <property type="project" value="InterPro"/>
</dbReference>
<evidence type="ECO:0000313" key="4">
    <source>
        <dbReference type="EMBL" id="CAF3876738.1"/>
    </source>
</evidence>
<feature type="compositionally biased region" description="Polar residues" evidence="1">
    <location>
        <begin position="374"/>
        <end position="394"/>
    </location>
</feature>
<organism evidence="3 5">
    <name type="scientific">Didymodactylos carnosus</name>
    <dbReference type="NCBI Taxonomy" id="1234261"/>
    <lineage>
        <taxon>Eukaryota</taxon>
        <taxon>Metazoa</taxon>
        <taxon>Spiralia</taxon>
        <taxon>Gnathifera</taxon>
        <taxon>Rotifera</taxon>
        <taxon>Eurotatoria</taxon>
        <taxon>Bdelloidea</taxon>
        <taxon>Philodinida</taxon>
        <taxon>Philodinidae</taxon>
        <taxon>Didymodactylos</taxon>
    </lineage>
</organism>
<comment type="caution">
    <text evidence="3">The sequence shown here is derived from an EMBL/GenBank/DDBJ whole genome shotgun (WGS) entry which is preliminary data.</text>
</comment>
<name>A0A814PZK3_9BILA</name>
<dbReference type="InterPro" id="IPR001584">
    <property type="entry name" value="Integrase_cat-core"/>
</dbReference>
<dbReference type="Proteomes" id="UP000681722">
    <property type="component" value="Unassembled WGS sequence"/>
</dbReference>
<protein>
    <recommendedName>
        <fullName evidence="2">Integrase catalytic domain-containing protein</fullName>
    </recommendedName>
</protein>
<evidence type="ECO:0000313" key="3">
    <source>
        <dbReference type="EMBL" id="CAF1112547.1"/>
    </source>
</evidence>
<dbReference type="EMBL" id="CAJNOQ010005813">
    <property type="protein sequence ID" value="CAF1112547.1"/>
    <property type="molecule type" value="Genomic_DNA"/>
</dbReference>
<reference evidence="3" key="1">
    <citation type="submission" date="2021-02" db="EMBL/GenBank/DDBJ databases">
        <authorList>
            <person name="Nowell W R."/>
        </authorList>
    </citation>
    <scope>NUCLEOTIDE SEQUENCE</scope>
</reference>
<dbReference type="InterPro" id="IPR036397">
    <property type="entry name" value="RNaseH_sf"/>
</dbReference>
<dbReference type="InterPro" id="IPR050951">
    <property type="entry name" value="Retrovirus_Pol_polyprotein"/>
</dbReference>
<keyword evidence="5" id="KW-1185">Reference proteome</keyword>
<evidence type="ECO:0000256" key="1">
    <source>
        <dbReference type="SAM" id="MobiDB-lite"/>
    </source>
</evidence>
<dbReference type="Pfam" id="PF00665">
    <property type="entry name" value="rve"/>
    <property type="match status" value="1"/>
</dbReference>
<dbReference type="GO" id="GO:0003676">
    <property type="term" value="F:nucleic acid binding"/>
    <property type="evidence" value="ECO:0007669"/>
    <property type="project" value="InterPro"/>
</dbReference>
<sequence length="825" mass="92429">MYNHPDSNNIGSNGVILSDGNDVVIADDISNAEKTFYSKIDDYKNGLSSGMREQTMITVSYYNKILNALKQTTSRKETGVNSYFYAWCKKFFRVDNSTGVDLLCSSRNGTRLVILEAYYTILRDVHEKTGHGGRDKMSVEVKQHYYWIPSKVISIYLSTCVACQIRKPVKNHVVSTAIVSLGFLTRLQIDLIDSRTRPDGEFTWILHARDHFSKFSWAYALETKEAKNVAEHLTSLFYQFGPCKILQSDNGKEFTAQAIKDLKIIWPGLVIINGRPGHPQSQGLVERGNATLCDILGKFLHDRGTDHWTQCLGAVIYSMNTSLARGIDTVPFEIMFDQKPRVDLALWQVIVEQGMEDKEDLPDTIAHQLTSEGDLTSVNNQPASSATCHLSTSNKTDDVIEQPQFDESSRANLGSQNSQHMSIRDRADEVYLANANKRITAHNRCVQHLSENCAVGDFIGVKIDKVDRTIADPKLLPCVIIDKKHHDVKVACVNGIIDQWWPLESLVPLTTVPQELLDLNLSELKEIPLITASKLFVRNALNGVTCSCKAECNDDPLGTSPYVVPENQSILYYNPNVQLKPPYSTCSWVPEGFTSTPKIDCPQEAQNVLMPRIPLNSCKDLVTSTMRAQSLINNSNSVIYLQNVSTIHCSLAYFSCYTDLENDIIQQMLNKFKWTSFTLAFDDVSCDVSTVSSYLVAVADSLSQKTLFNLVRNLEHLITEKGGVNIKLPRLETFHMTLAGVTYQYSSDCKIEELRTKLLPTLPMKRLGSVRVMILRSASMTQDGETAKYRLCDSVLHLPENLIKYVGTLTLAAEVAAPIRNECPE</sequence>
<feature type="domain" description="Integrase catalytic" evidence="2">
    <location>
        <begin position="164"/>
        <end position="339"/>
    </location>
</feature>
<evidence type="ECO:0000259" key="2">
    <source>
        <dbReference type="PROSITE" id="PS50994"/>
    </source>
</evidence>
<dbReference type="AlphaFoldDB" id="A0A814PZK3"/>
<dbReference type="Gene3D" id="3.30.420.10">
    <property type="entry name" value="Ribonuclease H-like superfamily/Ribonuclease H"/>
    <property type="match status" value="1"/>
</dbReference>
<dbReference type="PROSITE" id="PS50994">
    <property type="entry name" value="INTEGRASE"/>
    <property type="match status" value="1"/>
</dbReference>
<dbReference type="Gene3D" id="1.10.340.70">
    <property type="match status" value="1"/>
</dbReference>